<evidence type="ECO:0000256" key="8">
    <source>
        <dbReference type="ARBA" id="ARBA00023145"/>
    </source>
</evidence>
<keyword evidence="5" id="KW-0222">Digestion</keyword>
<proteinExistence type="inferred from homology"/>
<dbReference type="EMBL" id="GIFK01005074">
    <property type="protein sequence ID" value="NBJ62777.1"/>
    <property type="molecule type" value="Transcribed_RNA"/>
</dbReference>
<evidence type="ECO:0000256" key="2">
    <source>
        <dbReference type="ARBA" id="ARBA00022525"/>
    </source>
</evidence>
<accession>A0A6B2EIC9</accession>
<keyword evidence="9" id="KW-1015">Disulfide bond</keyword>
<dbReference type="PANTHER" id="PTHR24276:SF97">
    <property type="entry name" value="GH13245P2-RELATED"/>
    <property type="match status" value="1"/>
</dbReference>
<dbReference type="InterPro" id="IPR001314">
    <property type="entry name" value="Peptidase_S1A"/>
</dbReference>
<evidence type="ECO:0000256" key="14">
    <source>
        <dbReference type="SAM" id="SignalP"/>
    </source>
</evidence>
<evidence type="ECO:0000256" key="12">
    <source>
        <dbReference type="ARBA" id="ARBA00038868"/>
    </source>
</evidence>
<dbReference type="InterPro" id="IPR009003">
    <property type="entry name" value="Peptidase_S1_PA"/>
</dbReference>
<keyword evidence="6 13" id="KW-0378">Hydrolase</keyword>
<dbReference type="GO" id="GO:0006508">
    <property type="term" value="P:proteolysis"/>
    <property type="evidence" value="ECO:0007669"/>
    <property type="project" value="UniProtKB-KW"/>
</dbReference>
<dbReference type="GO" id="GO:0007586">
    <property type="term" value="P:digestion"/>
    <property type="evidence" value="ECO:0007669"/>
    <property type="project" value="UniProtKB-KW"/>
</dbReference>
<comment type="subcellular location">
    <subcellularLocation>
        <location evidence="1">Secreted</location>
    </subcellularLocation>
</comment>
<dbReference type="EC" id="3.4.21.4" evidence="12"/>
<keyword evidence="2" id="KW-0964">Secreted</keyword>
<evidence type="ECO:0000313" key="16">
    <source>
        <dbReference type="EMBL" id="NBJ62777.1"/>
    </source>
</evidence>
<keyword evidence="8" id="KW-0865">Zymogen</keyword>
<protein>
    <recommendedName>
        <fullName evidence="12">trypsin</fullName>
        <ecNumber evidence="12">3.4.21.4</ecNumber>
    </recommendedName>
</protein>
<dbReference type="PROSITE" id="PS00134">
    <property type="entry name" value="TRYPSIN_HIS"/>
    <property type="match status" value="1"/>
</dbReference>
<evidence type="ECO:0000256" key="4">
    <source>
        <dbReference type="ARBA" id="ARBA00022729"/>
    </source>
</evidence>
<dbReference type="FunFam" id="2.40.10.10:FF:000077">
    <property type="entry name" value="Predicted protein"/>
    <property type="match status" value="1"/>
</dbReference>
<keyword evidence="4 14" id="KW-0732">Signal</keyword>
<evidence type="ECO:0000256" key="7">
    <source>
        <dbReference type="ARBA" id="ARBA00022825"/>
    </source>
</evidence>
<dbReference type="PRINTS" id="PR00722">
    <property type="entry name" value="CHYMOTRYPSIN"/>
</dbReference>
<dbReference type="PROSITE" id="PS00135">
    <property type="entry name" value="TRYPSIN_SER"/>
    <property type="match status" value="1"/>
</dbReference>
<evidence type="ECO:0000259" key="15">
    <source>
        <dbReference type="PROSITE" id="PS50240"/>
    </source>
</evidence>
<organism evidence="16">
    <name type="scientific">Phlebotomus kandelakii</name>
    <dbReference type="NCBI Taxonomy" id="1109342"/>
    <lineage>
        <taxon>Eukaryota</taxon>
        <taxon>Metazoa</taxon>
        <taxon>Ecdysozoa</taxon>
        <taxon>Arthropoda</taxon>
        <taxon>Hexapoda</taxon>
        <taxon>Insecta</taxon>
        <taxon>Pterygota</taxon>
        <taxon>Neoptera</taxon>
        <taxon>Endopterygota</taxon>
        <taxon>Diptera</taxon>
        <taxon>Nematocera</taxon>
        <taxon>Psychodoidea</taxon>
        <taxon>Psychodidae</taxon>
        <taxon>Phlebotomus</taxon>
        <taxon>Larroussius</taxon>
    </lineage>
</organism>
<dbReference type="PROSITE" id="PS50240">
    <property type="entry name" value="TRYPSIN_DOM"/>
    <property type="match status" value="1"/>
</dbReference>
<keyword evidence="3 13" id="KW-0645">Protease</keyword>
<evidence type="ECO:0000256" key="5">
    <source>
        <dbReference type="ARBA" id="ARBA00022757"/>
    </source>
</evidence>
<evidence type="ECO:0000256" key="13">
    <source>
        <dbReference type="RuleBase" id="RU363034"/>
    </source>
</evidence>
<dbReference type="PANTHER" id="PTHR24276">
    <property type="entry name" value="POLYSERASE-RELATED"/>
    <property type="match status" value="1"/>
</dbReference>
<evidence type="ECO:0000256" key="11">
    <source>
        <dbReference type="ARBA" id="ARBA00036320"/>
    </source>
</evidence>
<dbReference type="InterPro" id="IPR001254">
    <property type="entry name" value="Trypsin_dom"/>
</dbReference>
<comment type="catalytic activity">
    <reaction evidence="11">
        <text>Preferential cleavage: Arg-|-Xaa, Lys-|-Xaa.</text>
        <dbReference type="EC" id="3.4.21.4"/>
    </reaction>
</comment>
<dbReference type="Pfam" id="PF00089">
    <property type="entry name" value="Trypsin"/>
    <property type="match status" value="1"/>
</dbReference>
<reference evidence="16" key="1">
    <citation type="submission" date="2019-10" db="EMBL/GenBank/DDBJ databases">
        <title>Short sand fly seasons in Tbilisi, Georgia, hinder development of host immunity to saliva of the visceral leishmaniasis vector Phlebotomus kandelakii.</title>
        <authorList>
            <person name="Oliveira F."/>
            <person name="Giorgobiani E."/>
            <person name="Guimaraes-Costa A.B."/>
            <person name="Abdeladhim M."/>
            <person name="Oristian J."/>
            <person name="Tskhvaradze L."/>
            <person name="Tsertsvadze N."/>
            <person name="Zakalashvili M."/>
            <person name="Valenzuela J.G."/>
            <person name="Kamhawi S."/>
        </authorList>
    </citation>
    <scope>NUCLEOTIDE SEQUENCE</scope>
    <source>
        <strain evidence="16">Wild-capture in Tbilisi</strain>
        <tissue evidence="16">Salivary glands</tissue>
    </source>
</reference>
<evidence type="ECO:0000256" key="3">
    <source>
        <dbReference type="ARBA" id="ARBA00022670"/>
    </source>
</evidence>
<feature type="signal peptide" evidence="14">
    <location>
        <begin position="1"/>
        <end position="23"/>
    </location>
</feature>
<name>A0A6B2EIC9_9DIPT</name>
<feature type="chain" id="PRO_5025635175" description="trypsin" evidence="14">
    <location>
        <begin position="24"/>
        <end position="259"/>
    </location>
</feature>
<dbReference type="InterPro" id="IPR033116">
    <property type="entry name" value="TRYPSIN_SER"/>
</dbReference>
<comment type="similarity">
    <text evidence="10">Belongs to the peptidase S1 family. CLIP subfamily.</text>
</comment>
<dbReference type="AlphaFoldDB" id="A0A6B2EIC9"/>
<evidence type="ECO:0000256" key="10">
    <source>
        <dbReference type="ARBA" id="ARBA00024195"/>
    </source>
</evidence>
<dbReference type="InterPro" id="IPR043504">
    <property type="entry name" value="Peptidase_S1_PA_chymotrypsin"/>
</dbReference>
<evidence type="ECO:0000256" key="6">
    <source>
        <dbReference type="ARBA" id="ARBA00022801"/>
    </source>
</evidence>
<dbReference type="CDD" id="cd00190">
    <property type="entry name" value="Tryp_SPc"/>
    <property type="match status" value="1"/>
</dbReference>
<evidence type="ECO:0000256" key="1">
    <source>
        <dbReference type="ARBA" id="ARBA00004613"/>
    </source>
</evidence>
<dbReference type="SMART" id="SM00020">
    <property type="entry name" value="Tryp_SPc"/>
    <property type="match status" value="1"/>
</dbReference>
<dbReference type="InterPro" id="IPR050430">
    <property type="entry name" value="Peptidase_S1"/>
</dbReference>
<keyword evidence="7 13" id="KW-0720">Serine protease</keyword>
<dbReference type="GO" id="GO:0004252">
    <property type="term" value="F:serine-type endopeptidase activity"/>
    <property type="evidence" value="ECO:0007669"/>
    <property type="project" value="UniProtKB-EC"/>
</dbReference>
<dbReference type="SUPFAM" id="SSF50494">
    <property type="entry name" value="Trypsin-like serine proteases"/>
    <property type="match status" value="1"/>
</dbReference>
<dbReference type="Gene3D" id="2.40.10.10">
    <property type="entry name" value="Trypsin-like serine proteases"/>
    <property type="match status" value="1"/>
</dbReference>
<evidence type="ECO:0000256" key="9">
    <source>
        <dbReference type="ARBA" id="ARBA00023157"/>
    </source>
</evidence>
<sequence length="259" mass="28416">MFTTSKMLNQAAILAILCISASAAVFRQPIQRIVGGKPVNIEDIPYQVSVNYFGQHLCGGSILSERFILTAAHCIIGATPDFTVRTGSNYSSTDGEVHKVRQIISHELYDEETTDYDFSIFELEDPITFSDTRRAVQLPEADEDIAVGTVLKVSGWGDTKNHQESNYHVRAVSVPKVNQLECQANYIFRAIISEQMFCAGYQEGGKDSCQGDSGGPVVDDNNVQHGVVSWGKGCALPSYPGVYAKVSAVRNWIREISNV</sequence>
<feature type="domain" description="Peptidase S1" evidence="15">
    <location>
        <begin position="33"/>
        <end position="258"/>
    </location>
</feature>
<dbReference type="GO" id="GO:0005576">
    <property type="term" value="C:extracellular region"/>
    <property type="evidence" value="ECO:0007669"/>
    <property type="project" value="UniProtKB-SubCell"/>
</dbReference>
<dbReference type="InterPro" id="IPR018114">
    <property type="entry name" value="TRYPSIN_HIS"/>
</dbReference>